<evidence type="ECO:0000313" key="2">
    <source>
        <dbReference type="EMBL" id="SUV44651.1"/>
    </source>
</evidence>
<sequence>MKDRKETIMALLNILTKFLVVKIVRLLLYAICFLRKSVFVFRIINSFL</sequence>
<dbReference type="Proteomes" id="UP000254950">
    <property type="component" value="Unassembled WGS sequence"/>
</dbReference>
<name>A0A380ZD96_BARDO</name>
<proteinExistence type="predicted"/>
<evidence type="ECO:0000313" key="3">
    <source>
        <dbReference type="Proteomes" id="UP000254950"/>
    </source>
</evidence>
<keyword evidence="1" id="KW-0812">Transmembrane</keyword>
<keyword evidence="1" id="KW-0472">Membrane</keyword>
<accession>A0A380ZD96</accession>
<evidence type="ECO:0000256" key="1">
    <source>
        <dbReference type="SAM" id="Phobius"/>
    </source>
</evidence>
<reference evidence="2 3" key="1">
    <citation type="submission" date="2018-06" db="EMBL/GenBank/DDBJ databases">
        <authorList>
            <consortium name="Pathogen Informatics"/>
            <person name="Doyle S."/>
        </authorList>
    </citation>
    <scope>NUCLEOTIDE SEQUENCE [LARGE SCALE GENOMIC DNA]</scope>
    <source>
        <strain evidence="2 3">NCTC12862</strain>
    </source>
</reference>
<keyword evidence="1" id="KW-1133">Transmembrane helix</keyword>
<dbReference type="EMBL" id="UFTF01000001">
    <property type="protein sequence ID" value="SUV44651.1"/>
    <property type="molecule type" value="Genomic_DNA"/>
</dbReference>
<gene>
    <name evidence="2" type="ORF">NCTC12862_00401</name>
</gene>
<protein>
    <submittedName>
        <fullName evidence="2">Uncharacterized protein</fullName>
    </submittedName>
</protein>
<dbReference type="AlphaFoldDB" id="A0A380ZD96"/>
<organism evidence="2 3">
    <name type="scientific">Bartonella doshiae</name>
    <dbReference type="NCBI Taxonomy" id="33044"/>
    <lineage>
        <taxon>Bacteria</taxon>
        <taxon>Pseudomonadati</taxon>
        <taxon>Pseudomonadota</taxon>
        <taxon>Alphaproteobacteria</taxon>
        <taxon>Hyphomicrobiales</taxon>
        <taxon>Bartonellaceae</taxon>
        <taxon>Bartonella</taxon>
    </lineage>
</organism>
<feature type="transmembrane region" description="Helical" evidence="1">
    <location>
        <begin position="12"/>
        <end position="34"/>
    </location>
</feature>